<dbReference type="Pfam" id="PF00085">
    <property type="entry name" value="Thioredoxin"/>
    <property type="match status" value="1"/>
</dbReference>
<evidence type="ECO:0000313" key="2">
    <source>
        <dbReference type="EMBL" id="HJA07663.1"/>
    </source>
</evidence>
<dbReference type="PROSITE" id="PS51352">
    <property type="entry name" value="THIOREDOXIN_2"/>
    <property type="match status" value="1"/>
</dbReference>
<dbReference type="InterPro" id="IPR013766">
    <property type="entry name" value="Thioredoxin_domain"/>
</dbReference>
<name>A0A9D2HAN4_9BACT</name>
<dbReference type="EMBL" id="DXAN01000002">
    <property type="protein sequence ID" value="HJA07663.1"/>
    <property type="molecule type" value="Genomic_DNA"/>
</dbReference>
<dbReference type="Proteomes" id="UP000824225">
    <property type="component" value="Unassembled WGS sequence"/>
</dbReference>
<gene>
    <name evidence="2" type="primary">traF</name>
    <name evidence="2" type="ORF">H9962_00510</name>
</gene>
<dbReference type="InterPro" id="IPR036249">
    <property type="entry name" value="Thioredoxin-like_sf"/>
</dbReference>
<evidence type="ECO:0000259" key="1">
    <source>
        <dbReference type="PROSITE" id="PS51352"/>
    </source>
</evidence>
<dbReference type="AlphaFoldDB" id="A0A9D2HAN4"/>
<sequence>MSVENLTRLDSSSFDDFIRNHEGIVLFHKKLCPHCKVMEAVLGKVAAQIAMSLAAVDSEEEPALMEKVGAERVPTLALIRGGELRAVFTGIKNPREVIAWYQADRERAS</sequence>
<comment type="caution">
    <text evidence="2">The sequence shown here is derived from an EMBL/GenBank/DDBJ whole genome shotgun (WGS) entry which is preliminary data.</text>
</comment>
<organism evidence="2 3">
    <name type="scientific">Candidatus Mailhella merdigallinarum</name>
    <dbReference type="NCBI Taxonomy" id="2838658"/>
    <lineage>
        <taxon>Bacteria</taxon>
        <taxon>Pseudomonadati</taxon>
        <taxon>Thermodesulfobacteriota</taxon>
        <taxon>Desulfovibrionia</taxon>
        <taxon>Desulfovibrionales</taxon>
        <taxon>Desulfovibrionaceae</taxon>
        <taxon>Mailhella</taxon>
    </lineage>
</organism>
<reference evidence="2" key="2">
    <citation type="submission" date="2021-04" db="EMBL/GenBank/DDBJ databases">
        <authorList>
            <person name="Gilroy R."/>
        </authorList>
    </citation>
    <scope>NUCLEOTIDE SEQUENCE</scope>
    <source>
        <strain evidence="2">CHK186-16707</strain>
    </source>
</reference>
<dbReference type="CDD" id="cd02947">
    <property type="entry name" value="TRX_family"/>
    <property type="match status" value="1"/>
</dbReference>
<dbReference type="Gene3D" id="3.40.30.10">
    <property type="entry name" value="Glutaredoxin"/>
    <property type="match status" value="1"/>
</dbReference>
<evidence type="ECO:0000313" key="3">
    <source>
        <dbReference type="Proteomes" id="UP000824225"/>
    </source>
</evidence>
<protein>
    <submittedName>
        <fullName evidence="2">Conjugal transfer protein TraF</fullName>
    </submittedName>
</protein>
<proteinExistence type="predicted"/>
<accession>A0A9D2HAN4</accession>
<reference evidence="2" key="1">
    <citation type="journal article" date="2021" name="PeerJ">
        <title>Extensive microbial diversity within the chicken gut microbiome revealed by metagenomics and culture.</title>
        <authorList>
            <person name="Gilroy R."/>
            <person name="Ravi A."/>
            <person name="Getino M."/>
            <person name="Pursley I."/>
            <person name="Horton D.L."/>
            <person name="Alikhan N.F."/>
            <person name="Baker D."/>
            <person name="Gharbi K."/>
            <person name="Hall N."/>
            <person name="Watson M."/>
            <person name="Adriaenssens E.M."/>
            <person name="Foster-Nyarko E."/>
            <person name="Jarju S."/>
            <person name="Secka A."/>
            <person name="Antonio M."/>
            <person name="Oren A."/>
            <person name="Chaudhuri R.R."/>
            <person name="La Ragione R."/>
            <person name="Hildebrand F."/>
            <person name="Pallen M.J."/>
        </authorList>
    </citation>
    <scope>NUCLEOTIDE SEQUENCE</scope>
    <source>
        <strain evidence="2">CHK186-16707</strain>
    </source>
</reference>
<dbReference type="SUPFAM" id="SSF52833">
    <property type="entry name" value="Thioredoxin-like"/>
    <property type="match status" value="1"/>
</dbReference>
<feature type="domain" description="Thioredoxin" evidence="1">
    <location>
        <begin position="1"/>
        <end position="106"/>
    </location>
</feature>